<dbReference type="GO" id="GO:0045951">
    <property type="term" value="P:positive regulation of mitotic recombination"/>
    <property type="evidence" value="ECO:0007669"/>
    <property type="project" value="TreeGrafter"/>
</dbReference>
<dbReference type="Proteomes" id="UP000050761">
    <property type="component" value="Unassembled WGS sequence"/>
</dbReference>
<reference evidence="7" key="2">
    <citation type="submission" date="2019-09" db="UniProtKB">
        <authorList>
            <consortium name="WormBaseParasite"/>
        </authorList>
    </citation>
    <scope>IDENTIFICATION</scope>
</reference>
<dbReference type="PROSITE" id="PS51193">
    <property type="entry name" value="HELICASE_ATP_BIND_2"/>
    <property type="match status" value="1"/>
</dbReference>
<dbReference type="GO" id="GO:0003684">
    <property type="term" value="F:damaged DNA binding"/>
    <property type="evidence" value="ECO:0007669"/>
    <property type="project" value="TreeGrafter"/>
</dbReference>
<protein>
    <submittedName>
        <fullName evidence="7">Helicase ATP-binding domain-containing protein</fullName>
    </submittedName>
</protein>
<gene>
    <name evidence="5" type="ORF">HPBE_LOCUS23267</name>
</gene>
<dbReference type="NCBIfam" id="TIGR00604">
    <property type="entry name" value="rad3"/>
    <property type="match status" value="1"/>
</dbReference>
<keyword evidence="1" id="KW-0547">Nucleotide-binding</keyword>
<dbReference type="GO" id="GO:0006974">
    <property type="term" value="P:DNA damage response"/>
    <property type="evidence" value="ECO:0007669"/>
    <property type="project" value="UniProtKB-ARBA"/>
</dbReference>
<dbReference type="InterPro" id="IPR006554">
    <property type="entry name" value="Helicase-like_DEXD_c2"/>
</dbReference>
<dbReference type="OrthoDB" id="272481at2759"/>
<evidence type="ECO:0000313" key="7">
    <source>
        <dbReference type="WBParaSite" id="HPBE_0002326801-mRNA-1"/>
    </source>
</evidence>
<proteinExistence type="predicted"/>
<dbReference type="PROSITE" id="PS00690">
    <property type="entry name" value="DEAH_ATP_HELICASE"/>
    <property type="match status" value="1"/>
</dbReference>
<dbReference type="InterPro" id="IPR027417">
    <property type="entry name" value="P-loop_NTPase"/>
</dbReference>
<dbReference type="InterPro" id="IPR045028">
    <property type="entry name" value="DinG/Rad3-like"/>
</dbReference>
<evidence type="ECO:0000256" key="2">
    <source>
        <dbReference type="ARBA" id="ARBA00022801"/>
    </source>
</evidence>
<dbReference type="WBParaSite" id="HPBE_0002326801-mRNA-1">
    <property type="protein sequence ID" value="HPBE_0002326801-mRNA-1"/>
    <property type="gene ID" value="HPBE_0002326801"/>
</dbReference>
<reference evidence="5 6" key="1">
    <citation type="submission" date="2018-11" db="EMBL/GenBank/DDBJ databases">
        <authorList>
            <consortium name="Pathogen Informatics"/>
        </authorList>
    </citation>
    <scope>NUCLEOTIDE SEQUENCE [LARGE SCALE GENOMIC DNA]</scope>
</reference>
<accession>A0A3P8D309</accession>
<evidence type="ECO:0000313" key="6">
    <source>
        <dbReference type="Proteomes" id="UP000050761"/>
    </source>
</evidence>
<dbReference type="Gene3D" id="3.40.50.300">
    <property type="entry name" value="P-loop containing nucleotide triphosphate hydrolases"/>
    <property type="match status" value="1"/>
</dbReference>
<feature type="domain" description="Helicase ATP-binding" evidence="4">
    <location>
        <begin position="7"/>
        <end position="274"/>
    </location>
</feature>
<dbReference type="InterPro" id="IPR013020">
    <property type="entry name" value="Rad3/Chl1-like"/>
</dbReference>
<dbReference type="GO" id="GO:0016818">
    <property type="term" value="F:hydrolase activity, acting on acid anhydrides, in phosphorus-containing anhydrides"/>
    <property type="evidence" value="ECO:0007669"/>
    <property type="project" value="InterPro"/>
</dbReference>
<dbReference type="SMART" id="SM00488">
    <property type="entry name" value="DEXDc2"/>
    <property type="match status" value="1"/>
</dbReference>
<dbReference type="GO" id="GO:0005524">
    <property type="term" value="F:ATP binding"/>
    <property type="evidence" value="ECO:0007669"/>
    <property type="project" value="UniProtKB-KW"/>
</dbReference>
<dbReference type="SUPFAM" id="SSF52540">
    <property type="entry name" value="P-loop containing nucleoside triphosphate hydrolases"/>
    <property type="match status" value="1"/>
</dbReference>
<sequence length="274" mass="31518">MRIDVDGLEVLFPYDYVYPEQVLYMQEVKKAIDAQGHCLLEMPSGTGKTVSLLSLVVAYMRKFPERLDKLVYCSRTIPEIEKCMEELRVLYKFYERHASSAPPFVAVALSARKNLCVNDSVWQLRQGSAVDGACQKLTASFVRARRQEDPSLPFCSYFENLDVKQQFALPAGVWNLNDLKQMGREQRLCPYFVAREAIKKASIVVYSYHYILDPKIAELVSKDFSRRSCVVFDEAHNIDNVCIESMSVTVTQKHTEKAVQELVKYVQPFLNFLR</sequence>
<evidence type="ECO:0000313" key="5">
    <source>
        <dbReference type="EMBL" id="VDP37710.1"/>
    </source>
</evidence>
<keyword evidence="3" id="KW-0067">ATP-binding</keyword>
<organism evidence="6 7">
    <name type="scientific">Heligmosomoides polygyrus</name>
    <name type="common">Parasitic roundworm</name>
    <dbReference type="NCBI Taxonomy" id="6339"/>
    <lineage>
        <taxon>Eukaryota</taxon>
        <taxon>Metazoa</taxon>
        <taxon>Ecdysozoa</taxon>
        <taxon>Nematoda</taxon>
        <taxon>Chromadorea</taxon>
        <taxon>Rhabditida</taxon>
        <taxon>Rhabditina</taxon>
        <taxon>Rhabditomorpha</taxon>
        <taxon>Strongyloidea</taxon>
        <taxon>Heligmosomidae</taxon>
        <taxon>Heligmosomoides</taxon>
    </lineage>
</organism>
<name>A0A183GKP8_HELPZ</name>
<evidence type="ECO:0000256" key="1">
    <source>
        <dbReference type="ARBA" id="ARBA00022741"/>
    </source>
</evidence>
<dbReference type="EMBL" id="UZAH01034878">
    <property type="protein sequence ID" value="VDP37710.1"/>
    <property type="molecule type" value="Genomic_DNA"/>
</dbReference>
<dbReference type="InterPro" id="IPR014013">
    <property type="entry name" value="Helic_SF1/SF2_ATP-bd_DinG/Rad3"/>
</dbReference>
<dbReference type="PANTHER" id="PTHR11472:SF1">
    <property type="entry name" value="GENERAL TRANSCRIPTION AND DNA REPAIR FACTOR IIH HELICASE SUBUNIT XPD"/>
    <property type="match status" value="1"/>
</dbReference>
<accession>A0A183GKP8</accession>
<dbReference type="InterPro" id="IPR002464">
    <property type="entry name" value="DNA/RNA_helicase_DEAH_CS"/>
</dbReference>
<evidence type="ECO:0000259" key="4">
    <source>
        <dbReference type="PROSITE" id="PS51193"/>
    </source>
</evidence>
<dbReference type="InterPro" id="IPR010614">
    <property type="entry name" value="RAD3-like_helicase_DEAD"/>
</dbReference>
<dbReference type="PANTHER" id="PTHR11472">
    <property type="entry name" value="DNA REPAIR DEAD HELICASE RAD3/XP-D SUBFAMILY MEMBER"/>
    <property type="match status" value="1"/>
</dbReference>
<dbReference type="GO" id="GO:0003678">
    <property type="term" value="F:DNA helicase activity"/>
    <property type="evidence" value="ECO:0007669"/>
    <property type="project" value="InterPro"/>
</dbReference>
<dbReference type="GO" id="GO:0006366">
    <property type="term" value="P:transcription by RNA polymerase II"/>
    <property type="evidence" value="ECO:0007669"/>
    <property type="project" value="TreeGrafter"/>
</dbReference>
<dbReference type="GO" id="GO:0005634">
    <property type="term" value="C:nucleus"/>
    <property type="evidence" value="ECO:0007669"/>
    <property type="project" value="TreeGrafter"/>
</dbReference>
<keyword evidence="2" id="KW-0378">Hydrolase</keyword>
<evidence type="ECO:0000256" key="3">
    <source>
        <dbReference type="ARBA" id="ARBA00022840"/>
    </source>
</evidence>
<dbReference type="AlphaFoldDB" id="A0A183GKP8"/>
<dbReference type="Pfam" id="PF06733">
    <property type="entry name" value="DEAD_2"/>
    <property type="match status" value="1"/>
</dbReference>
<keyword evidence="6" id="KW-1185">Reference proteome</keyword>